<feature type="compositionally biased region" description="Basic residues" evidence="1">
    <location>
        <begin position="1"/>
        <end position="19"/>
    </location>
</feature>
<accession>A0A518JNQ4</accession>
<dbReference type="Proteomes" id="UP000315082">
    <property type="component" value="Chromosome"/>
</dbReference>
<dbReference type="AlphaFoldDB" id="A0A518JNQ4"/>
<dbReference type="NCBIfam" id="TIGR01558">
    <property type="entry name" value="sm_term_P27"/>
    <property type="match status" value="1"/>
</dbReference>
<dbReference type="OrthoDB" id="281481at2"/>
<dbReference type="KEGG" id="rcf:Poly24_08720"/>
<dbReference type="EMBL" id="CP036348">
    <property type="protein sequence ID" value="QDV67180.1"/>
    <property type="molecule type" value="Genomic_DNA"/>
</dbReference>
<gene>
    <name evidence="2" type="ORF">Poly24_08720</name>
</gene>
<evidence type="ECO:0000256" key="1">
    <source>
        <dbReference type="SAM" id="MobiDB-lite"/>
    </source>
</evidence>
<protein>
    <submittedName>
        <fullName evidence="2">Phage terminase, small subunit</fullName>
    </submittedName>
</protein>
<dbReference type="InterPro" id="IPR006448">
    <property type="entry name" value="Phage_term_ssu_P27"/>
</dbReference>
<dbReference type="Pfam" id="PF05119">
    <property type="entry name" value="Terminase_4"/>
    <property type="match status" value="1"/>
</dbReference>
<name>A0A518JNQ4_9BACT</name>
<feature type="region of interest" description="Disordered" evidence="1">
    <location>
        <begin position="1"/>
        <end position="35"/>
    </location>
</feature>
<organism evidence="2 3">
    <name type="scientific">Rosistilla carotiformis</name>
    <dbReference type="NCBI Taxonomy" id="2528017"/>
    <lineage>
        <taxon>Bacteria</taxon>
        <taxon>Pseudomonadati</taxon>
        <taxon>Planctomycetota</taxon>
        <taxon>Planctomycetia</taxon>
        <taxon>Pirellulales</taxon>
        <taxon>Pirellulaceae</taxon>
        <taxon>Rosistilla</taxon>
    </lineage>
</organism>
<dbReference type="RefSeq" id="WP_145090909.1">
    <property type="nucleotide sequence ID" value="NZ_CP036348.1"/>
</dbReference>
<proteinExistence type="predicted"/>
<keyword evidence="3" id="KW-1185">Reference proteome</keyword>
<evidence type="ECO:0000313" key="3">
    <source>
        <dbReference type="Proteomes" id="UP000315082"/>
    </source>
</evidence>
<sequence length="167" mass="18476">MPKKKATTKPRPGTKRGRPKGSTTKPPANTASEKALAAVPKPPAYLGKYAKEYWVTVGPVLIEAKLLTNSHLGAFAALCEAWHEYRTNQDWITANPDKLTFATETGYVAEDPRIRFRNKALDTLQKLWSKFGMTPKALADLGKLTDTKSSIPAIAIFARSKYDDLEK</sequence>
<evidence type="ECO:0000313" key="2">
    <source>
        <dbReference type="EMBL" id="QDV67180.1"/>
    </source>
</evidence>
<feature type="compositionally biased region" description="Polar residues" evidence="1">
    <location>
        <begin position="21"/>
        <end position="32"/>
    </location>
</feature>
<reference evidence="2 3" key="1">
    <citation type="submission" date="2019-02" db="EMBL/GenBank/DDBJ databases">
        <title>Deep-cultivation of Planctomycetes and their phenomic and genomic characterization uncovers novel biology.</title>
        <authorList>
            <person name="Wiegand S."/>
            <person name="Jogler M."/>
            <person name="Boedeker C."/>
            <person name="Pinto D."/>
            <person name="Vollmers J."/>
            <person name="Rivas-Marin E."/>
            <person name="Kohn T."/>
            <person name="Peeters S.H."/>
            <person name="Heuer A."/>
            <person name="Rast P."/>
            <person name="Oberbeckmann S."/>
            <person name="Bunk B."/>
            <person name="Jeske O."/>
            <person name="Meyerdierks A."/>
            <person name="Storesund J.E."/>
            <person name="Kallscheuer N."/>
            <person name="Luecker S."/>
            <person name="Lage O.M."/>
            <person name="Pohl T."/>
            <person name="Merkel B.J."/>
            <person name="Hornburger P."/>
            <person name="Mueller R.-W."/>
            <person name="Bruemmer F."/>
            <person name="Labrenz M."/>
            <person name="Spormann A.M."/>
            <person name="Op den Camp H."/>
            <person name="Overmann J."/>
            <person name="Amann R."/>
            <person name="Jetten M.S.M."/>
            <person name="Mascher T."/>
            <person name="Medema M.H."/>
            <person name="Devos D.P."/>
            <person name="Kaster A.-K."/>
            <person name="Ovreas L."/>
            <person name="Rohde M."/>
            <person name="Galperin M.Y."/>
            <person name="Jogler C."/>
        </authorList>
    </citation>
    <scope>NUCLEOTIDE SEQUENCE [LARGE SCALE GENOMIC DNA]</scope>
    <source>
        <strain evidence="2 3">Poly24</strain>
    </source>
</reference>